<evidence type="ECO:0000256" key="1">
    <source>
        <dbReference type="ARBA" id="ARBA00022737"/>
    </source>
</evidence>
<keyword evidence="1" id="KW-0677">Repeat</keyword>
<name>A0AAN7IZN6_QUERU</name>
<reference evidence="3 4" key="1">
    <citation type="journal article" date="2023" name="G3 (Bethesda)">
        <title>A haplotype-resolved chromosome-scale genome for Quercus rubra L. provides insights into the genetics of adaptive traits for red oak species.</title>
        <authorList>
            <person name="Kapoor B."/>
            <person name="Jenkins J."/>
            <person name="Schmutz J."/>
            <person name="Zhebentyayeva T."/>
            <person name="Kuelheim C."/>
            <person name="Coggeshall M."/>
            <person name="Heim C."/>
            <person name="Lasky J.R."/>
            <person name="Leites L."/>
            <person name="Islam-Faridi N."/>
            <person name="Romero-Severson J."/>
            <person name="DeLeo V.L."/>
            <person name="Lucas S.M."/>
            <person name="Lazic D."/>
            <person name="Gailing O."/>
            <person name="Carlson J."/>
            <person name="Staton M."/>
        </authorList>
    </citation>
    <scope>NUCLEOTIDE SEQUENCE [LARGE SCALE GENOMIC DNA]</scope>
    <source>
        <strain evidence="3">Pseudo-F2</strain>
    </source>
</reference>
<dbReference type="EMBL" id="JAXUIC010000003">
    <property type="protein sequence ID" value="KAK4595359.1"/>
    <property type="molecule type" value="Genomic_DNA"/>
</dbReference>
<accession>A0AAN7IZN6</accession>
<dbReference type="InterPro" id="IPR011990">
    <property type="entry name" value="TPR-like_helical_dom_sf"/>
</dbReference>
<dbReference type="AlphaFoldDB" id="A0AAN7IZN6"/>
<dbReference type="Proteomes" id="UP001324115">
    <property type="component" value="Unassembled WGS sequence"/>
</dbReference>
<organism evidence="3 4">
    <name type="scientific">Quercus rubra</name>
    <name type="common">Northern red oak</name>
    <name type="synonym">Quercus borealis</name>
    <dbReference type="NCBI Taxonomy" id="3512"/>
    <lineage>
        <taxon>Eukaryota</taxon>
        <taxon>Viridiplantae</taxon>
        <taxon>Streptophyta</taxon>
        <taxon>Embryophyta</taxon>
        <taxon>Tracheophyta</taxon>
        <taxon>Spermatophyta</taxon>
        <taxon>Magnoliopsida</taxon>
        <taxon>eudicotyledons</taxon>
        <taxon>Gunneridae</taxon>
        <taxon>Pentapetalae</taxon>
        <taxon>rosids</taxon>
        <taxon>fabids</taxon>
        <taxon>Fagales</taxon>
        <taxon>Fagaceae</taxon>
        <taxon>Quercus</taxon>
    </lineage>
</organism>
<evidence type="ECO:0000313" key="3">
    <source>
        <dbReference type="EMBL" id="KAK4595359.1"/>
    </source>
</evidence>
<dbReference type="Gene3D" id="1.25.40.10">
    <property type="entry name" value="Tetratricopeptide repeat domain"/>
    <property type="match status" value="2"/>
</dbReference>
<feature type="repeat" description="PPR" evidence="2">
    <location>
        <begin position="44"/>
        <end position="80"/>
    </location>
</feature>
<feature type="repeat" description="PPR" evidence="2">
    <location>
        <begin position="81"/>
        <end position="115"/>
    </location>
</feature>
<dbReference type="PANTHER" id="PTHR45613">
    <property type="entry name" value="PENTATRICOPEPTIDE REPEAT-CONTAINING PROTEIN"/>
    <property type="match status" value="1"/>
</dbReference>
<evidence type="ECO:0000256" key="2">
    <source>
        <dbReference type="PROSITE-ProRule" id="PRU00708"/>
    </source>
</evidence>
<dbReference type="Pfam" id="PF13041">
    <property type="entry name" value="PPR_2"/>
    <property type="match status" value="2"/>
</dbReference>
<dbReference type="NCBIfam" id="TIGR00756">
    <property type="entry name" value="PPR"/>
    <property type="match status" value="2"/>
</dbReference>
<evidence type="ECO:0008006" key="5">
    <source>
        <dbReference type="Google" id="ProtNLM"/>
    </source>
</evidence>
<comment type="caution">
    <text evidence="3">The sequence shown here is derived from an EMBL/GenBank/DDBJ whole genome shotgun (WGS) entry which is preliminary data.</text>
</comment>
<gene>
    <name evidence="3" type="ORF">RGQ29_013707</name>
</gene>
<evidence type="ECO:0000313" key="4">
    <source>
        <dbReference type="Proteomes" id="UP001324115"/>
    </source>
</evidence>
<keyword evidence="4" id="KW-1185">Reference proteome</keyword>
<proteinExistence type="predicted"/>
<feature type="repeat" description="PPR" evidence="2">
    <location>
        <begin position="9"/>
        <end position="43"/>
    </location>
</feature>
<dbReference type="PROSITE" id="PS51375">
    <property type="entry name" value="PPR"/>
    <property type="match status" value="3"/>
</dbReference>
<protein>
    <recommendedName>
        <fullName evidence="5">Pentatricopeptide repeat-containing protein</fullName>
    </recommendedName>
</protein>
<sequence>MEKNGHEPDAVTCGTILNTLCKIGKTDMTIRLLRKMEEGKFKANVVLYGTIIDNLCLCNFGRWREATTLLSGMVQRKVMPNVHTFNILVDALCKEGKLTEAKEVFDVMIQRGIEPNTVIYSSLIDGYCLQNKTDDAVKRI</sequence>
<dbReference type="PANTHER" id="PTHR45613:SF207">
    <property type="entry name" value="OS08G0300700 PROTEIN"/>
    <property type="match status" value="1"/>
</dbReference>
<dbReference type="InterPro" id="IPR002885">
    <property type="entry name" value="PPR_rpt"/>
</dbReference>